<dbReference type="InterPro" id="IPR005064">
    <property type="entry name" value="BUG"/>
</dbReference>
<proteinExistence type="inferred from homology"/>
<accession>A0ABW1TX62</accession>
<dbReference type="SUPFAM" id="SSF53850">
    <property type="entry name" value="Periplasmic binding protein-like II"/>
    <property type="match status" value="1"/>
</dbReference>
<dbReference type="PIRSF" id="PIRSF017082">
    <property type="entry name" value="YflP"/>
    <property type="match status" value="1"/>
</dbReference>
<dbReference type="PANTHER" id="PTHR42928:SF5">
    <property type="entry name" value="BLR1237 PROTEIN"/>
    <property type="match status" value="1"/>
</dbReference>
<gene>
    <name evidence="3" type="ORF">ACFQND_09850</name>
</gene>
<dbReference type="RefSeq" id="WP_371437153.1">
    <property type="nucleotide sequence ID" value="NZ_JBHSRS010000018.1"/>
</dbReference>
<feature type="chain" id="PRO_5047147140" evidence="2">
    <location>
        <begin position="26"/>
        <end position="321"/>
    </location>
</feature>
<dbReference type="PROSITE" id="PS51257">
    <property type="entry name" value="PROKAR_LIPOPROTEIN"/>
    <property type="match status" value="1"/>
</dbReference>
<dbReference type="Pfam" id="PF03401">
    <property type="entry name" value="TctC"/>
    <property type="match status" value="1"/>
</dbReference>
<evidence type="ECO:0000313" key="4">
    <source>
        <dbReference type="Proteomes" id="UP001596270"/>
    </source>
</evidence>
<protein>
    <submittedName>
        <fullName evidence="3">Bug family tripartite tricarboxylate transporter substrate binding protein</fullName>
    </submittedName>
</protein>
<sequence length="321" mass="33771">MPVHQKLFAVLALVGAACLPMRALAADYPLKPVTIVVGFSAGGSSDALARIVAEKLAIGLGQPVVVENRAGVASIVGAAYVAKAKPDGYTLLMGASGPNVFNYALYAKLPYAPQDFTPVSLLGTFPLLLLTQANNPARSMQELVAQSKQNPDKANYGASSASFQLVTELFNNKTGARFAHIPYKGSNDAITAVISGDVTMTLVDAGAASAVLQGGRVKALAVTSGERLRELPNVPTMNELGVDLKVSFWSGLLAPAGTPAPIVKRLQEEIVRVMDMPDVKRRFNAMSVIPAASTPEEFAKLIAAETALWRQAAQDNNIKAN</sequence>
<dbReference type="CDD" id="cd07012">
    <property type="entry name" value="PBP2_Bug_TTT"/>
    <property type="match status" value="1"/>
</dbReference>
<keyword evidence="4" id="KW-1185">Reference proteome</keyword>
<dbReference type="InterPro" id="IPR042100">
    <property type="entry name" value="Bug_dom1"/>
</dbReference>
<reference evidence="4" key="1">
    <citation type="journal article" date="2019" name="Int. J. Syst. Evol. Microbiol.">
        <title>The Global Catalogue of Microorganisms (GCM) 10K type strain sequencing project: providing services to taxonomists for standard genome sequencing and annotation.</title>
        <authorList>
            <consortium name="The Broad Institute Genomics Platform"/>
            <consortium name="The Broad Institute Genome Sequencing Center for Infectious Disease"/>
            <person name="Wu L."/>
            <person name="Ma J."/>
        </authorList>
    </citation>
    <scope>NUCLEOTIDE SEQUENCE [LARGE SCALE GENOMIC DNA]</scope>
    <source>
        <strain evidence="4">CCUG 39402</strain>
    </source>
</reference>
<keyword evidence="2" id="KW-0732">Signal</keyword>
<evidence type="ECO:0000313" key="3">
    <source>
        <dbReference type="EMBL" id="MFC6281534.1"/>
    </source>
</evidence>
<dbReference type="Gene3D" id="3.40.190.10">
    <property type="entry name" value="Periplasmic binding protein-like II"/>
    <property type="match status" value="1"/>
</dbReference>
<dbReference type="EMBL" id="JBHSRS010000018">
    <property type="protein sequence ID" value="MFC6281534.1"/>
    <property type="molecule type" value="Genomic_DNA"/>
</dbReference>
<name>A0ABW1TX62_9BURK</name>
<comment type="similarity">
    <text evidence="1">Belongs to the UPF0065 (bug) family.</text>
</comment>
<dbReference type="Proteomes" id="UP001596270">
    <property type="component" value="Unassembled WGS sequence"/>
</dbReference>
<evidence type="ECO:0000256" key="1">
    <source>
        <dbReference type="ARBA" id="ARBA00006987"/>
    </source>
</evidence>
<comment type="caution">
    <text evidence="3">The sequence shown here is derived from an EMBL/GenBank/DDBJ whole genome shotgun (WGS) entry which is preliminary data.</text>
</comment>
<evidence type="ECO:0000256" key="2">
    <source>
        <dbReference type="SAM" id="SignalP"/>
    </source>
</evidence>
<feature type="signal peptide" evidence="2">
    <location>
        <begin position="1"/>
        <end position="25"/>
    </location>
</feature>
<dbReference type="Gene3D" id="3.40.190.150">
    <property type="entry name" value="Bordetella uptake gene, domain 1"/>
    <property type="match status" value="1"/>
</dbReference>
<dbReference type="PANTHER" id="PTHR42928">
    <property type="entry name" value="TRICARBOXYLATE-BINDING PROTEIN"/>
    <property type="match status" value="1"/>
</dbReference>
<organism evidence="3 4">
    <name type="scientific">Polaromonas aquatica</name>
    <dbReference type="NCBI Taxonomy" id="332657"/>
    <lineage>
        <taxon>Bacteria</taxon>
        <taxon>Pseudomonadati</taxon>
        <taxon>Pseudomonadota</taxon>
        <taxon>Betaproteobacteria</taxon>
        <taxon>Burkholderiales</taxon>
        <taxon>Comamonadaceae</taxon>
        <taxon>Polaromonas</taxon>
    </lineage>
</organism>